<reference evidence="1 2" key="1">
    <citation type="submission" date="2018-11" db="EMBL/GenBank/DDBJ databases">
        <authorList>
            <person name="Criscuolo A."/>
        </authorList>
    </citation>
    <scope>NUCLEOTIDE SEQUENCE [LARGE SCALE GENOMIC DNA]</scope>
    <source>
        <strain evidence="1">ACIP111625</strain>
    </source>
</reference>
<dbReference type="InterPro" id="IPR011051">
    <property type="entry name" value="RmlC_Cupin_sf"/>
</dbReference>
<protein>
    <submittedName>
        <fullName evidence="1">Uncharacterized protein</fullName>
    </submittedName>
</protein>
<name>A0A3P5X948_9RHOB</name>
<dbReference type="RefSeq" id="WP_124085763.1">
    <property type="nucleotide sequence ID" value="NZ_UXAW01000051.1"/>
</dbReference>
<dbReference type="AlphaFoldDB" id="A0A3P5X948"/>
<gene>
    <name evidence="1" type="ORF">XINFAN_01346</name>
</gene>
<proteinExistence type="predicted"/>
<evidence type="ECO:0000313" key="2">
    <source>
        <dbReference type="Proteomes" id="UP000277498"/>
    </source>
</evidence>
<evidence type="ECO:0000313" key="1">
    <source>
        <dbReference type="EMBL" id="VDC24969.1"/>
    </source>
</evidence>
<dbReference type="SUPFAM" id="SSF51182">
    <property type="entry name" value="RmlC-like cupins"/>
    <property type="match status" value="1"/>
</dbReference>
<dbReference type="EMBL" id="UXAW01000051">
    <property type="protein sequence ID" value="VDC24969.1"/>
    <property type="molecule type" value="Genomic_DNA"/>
</dbReference>
<organism evidence="1 2">
    <name type="scientific">Pseudogemmobacter humi</name>
    <dbReference type="NCBI Taxonomy" id="2483812"/>
    <lineage>
        <taxon>Bacteria</taxon>
        <taxon>Pseudomonadati</taxon>
        <taxon>Pseudomonadota</taxon>
        <taxon>Alphaproteobacteria</taxon>
        <taxon>Rhodobacterales</taxon>
        <taxon>Paracoccaceae</taxon>
        <taxon>Pseudogemmobacter</taxon>
    </lineage>
</organism>
<dbReference type="OrthoDB" id="8242078at2"/>
<keyword evidence="2" id="KW-1185">Reference proteome</keyword>
<dbReference type="Proteomes" id="UP000277498">
    <property type="component" value="Unassembled WGS sequence"/>
</dbReference>
<sequence>MTEESPNTVRVIDTTLNRAPLSIVRRGGAAHAVLWPGNGARFRSFNLVELDALGQTVDLRHEKECAWYIQGGSGLIRDLATDEAQELAEGAMLHIGPGDGYRIEAGESGLTAIGGTVPVDPKFYEDYLG</sequence>
<accession>A0A3P5X948</accession>